<comment type="function">
    <text evidence="2">Removal of H(2)O(2), oxidation of toxic reductants, biosynthesis and degradation of lignin, suberization, auxin catabolism, response to environmental stresses such as wounding, pathogen attack and oxidative stress. These functions might be dependent on each isozyme/isoform in each plant tissue.</text>
</comment>
<feature type="active site" description="Proton acceptor" evidence="12">
    <location>
        <position position="114"/>
    </location>
</feature>
<dbReference type="Pfam" id="PF04043">
    <property type="entry name" value="PMEI"/>
    <property type="match status" value="1"/>
</dbReference>
<comment type="subcellular location">
    <subcellularLocation>
        <location evidence="16">Secreted</location>
    </subcellularLocation>
</comment>
<dbReference type="GO" id="GO:0042744">
    <property type="term" value="P:hydrogen peroxide catabolic process"/>
    <property type="evidence" value="ECO:0007669"/>
    <property type="project" value="UniProtKB-KW"/>
</dbReference>
<dbReference type="Gramene" id="OMO73271">
    <property type="protein sequence ID" value="OMO73271"/>
    <property type="gene ID" value="CCACVL1_17355"/>
</dbReference>
<dbReference type="PANTHER" id="PTHR31388">
    <property type="entry name" value="PEROXIDASE 72-RELATED"/>
    <property type="match status" value="1"/>
</dbReference>
<accession>A0A1R3HSX7</accession>
<dbReference type="GO" id="GO:0020037">
    <property type="term" value="F:heme binding"/>
    <property type="evidence" value="ECO:0007669"/>
    <property type="project" value="UniProtKB-UniRule"/>
</dbReference>
<dbReference type="OrthoDB" id="764172at2759"/>
<keyword evidence="10" id="KW-0325">Glycoprotein</keyword>
<dbReference type="PROSITE" id="PS50873">
    <property type="entry name" value="PEROXIDASE_4"/>
    <property type="match status" value="1"/>
</dbReference>
<evidence type="ECO:0000256" key="1">
    <source>
        <dbReference type="ARBA" id="ARBA00000189"/>
    </source>
</evidence>
<comment type="caution">
    <text evidence="18">The sequence shown here is derived from an EMBL/GenBank/DDBJ whole genome shotgun (WGS) entry which is preliminary data.</text>
</comment>
<dbReference type="Pfam" id="PF00141">
    <property type="entry name" value="peroxidase"/>
    <property type="match status" value="1"/>
</dbReference>
<evidence type="ECO:0000256" key="4">
    <source>
        <dbReference type="ARBA" id="ARBA00022559"/>
    </source>
</evidence>
<sequence length="376" mass="41561">MKAVLFLMVCVLLAFAPDLLPSSAMARELQYGNSIHRTERITLPKNWKEWLKNHLPKKAPKYDPPPPAPRCLKLSSSFYDSTCPDASTIVRSKIEEALQSDSRIAASLLRLHFHDCFVDGCEASLLLDNSDTIQSEKDALPNNNSARGFDVVDNIKAELEKACPMTVSCADLLALAAQASVSLNTHGAHSNEETCQATHKRPKHDQAFPMQHYHHFPPPSKIRPSTGQETGKALIATVCNKTENPADCISLLESDPRSFISNLTGLARIALEITAWKANTSLIVAEYWLQHAKDYLGWASASACCGGYESSVNSMQDSLRAFDELKSDRLFQSLQCVISNVTYCQTTPSPPDAFYGLNATMLKMTKYVLAILHQLF</sequence>
<dbReference type="InterPro" id="IPR019794">
    <property type="entry name" value="Peroxidases_AS"/>
</dbReference>
<keyword evidence="8 16" id="KW-0560">Oxidoreductase</keyword>
<dbReference type="Proteomes" id="UP000188268">
    <property type="component" value="Unassembled WGS sequence"/>
</dbReference>
<feature type="site" description="Transition state stabilizer" evidence="14">
    <location>
        <position position="110"/>
    </location>
</feature>
<protein>
    <recommendedName>
        <fullName evidence="3 16">Peroxidase</fullName>
        <ecNumber evidence="3 16">1.11.1.7</ecNumber>
    </recommendedName>
</protein>
<dbReference type="EMBL" id="AWWV01011251">
    <property type="protein sequence ID" value="OMO73271.1"/>
    <property type="molecule type" value="Genomic_DNA"/>
</dbReference>
<evidence type="ECO:0000256" key="2">
    <source>
        <dbReference type="ARBA" id="ARBA00002322"/>
    </source>
</evidence>
<dbReference type="Gene3D" id="1.10.520.10">
    <property type="match status" value="1"/>
</dbReference>
<keyword evidence="9 16" id="KW-0408">Iron</keyword>
<dbReference type="GO" id="GO:0005576">
    <property type="term" value="C:extracellular region"/>
    <property type="evidence" value="ECO:0007669"/>
    <property type="project" value="UniProtKB-SubCell"/>
</dbReference>
<keyword evidence="16" id="KW-0964">Secreted</keyword>
<evidence type="ECO:0000256" key="13">
    <source>
        <dbReference type="PIRSR" id="PIRSR600823-3"/>
    </source>
</evidence>
<keyword evidence="19" id="KW-1185">Reference proteome</keyword>
<dbReference type="GO" id="GO:0006979">
    <property type="term" value="P:response to oxidative stress"/>
    <property type="evidence" value="ECO:0007669"/>
    <property type="project" value="UniProtKB-UniRule"/>
</dbReference>
<feature type="binding site" evidence="13">
    <location>
        <position position="120"/>
    </location>
    <ligand>
        <name>Ca(2+)</name>
        <dbReference type="ChEBI" id="CHEBI:29108"/>
        <label>1</label>
    </ligand>
</feature>
<gene>
    <name evidence="18" type="ORF">CCACVL1_17355</name>
</gene>
<dbReference type="PRINTS" id="PR00461">
    <property type="entry name" value="PLPEROXIDASE"/>
</dbReference>
<dbReference type="InterPro" id="IPR000823">
    <property type="entry name" value="Peroxidase_pln"/>
</dbReference>
<keyword evidence="11 16" id="KW-0376">Hydrogen peroxide</keyword>
<keyword evidence="16" id="KW-0732">Signal</keyword>
<feature type="binding site" evidence="13">
    <location>
        <position position="124"/>
    </location>
    <ligand>
        <name>Ca(2+)</name>
        <dbReference type="ChEBI" id="CHEBI:29108"/>
        <label>1</label>
    </ligand>
</feature>
<evidence type="ECO:0000313" key="19">
    <source>
        <dbReference type="Proteomes" id="UP000188268"/>
    </source>
</evidence>
<name>A0A1R3HSX7_COCAP</name>
<evidence type="ECO:0000256" key="9">
    <source>
        <dbReference type="ARBA" id="ARBA00023004"/>
    </source>
</evidence>
<proteinExistence type="inferred from homology"/>
<comment type="cofactor">
    <cofactor evidence="13 16">
        <name>Ca(2+)</name>
        <dbReference type="ChEBI" id="CHEBI:29108"/>
    </cofactor>
    <text evidence="13 16">Binds 2 calcium ions per subunit.</text>
</comment>
<dbReference type="AlphaFoldDB" id="A0A1R3HSX7"/>
<evidence type="ECO:0000256" key="8">
    <source>
        <dbReference type="ARBA" id="ARBA00023002"/>
    </source>
</evidence>
<dbReference type="GO" id="GO:0140825">
    <property type="term" value="F:lactoperoxidase activity"/>
    <property type="evidence" value="ECO:0007669"/>
    <property type="project" value="UniProtKB-EC"/>
</dbReference>
<dbReference type="NCBIfam" id="TIGR01614">
    <property type="entry name" value="PME_inhib"/>
    <property type="match status" value="1"/>
</dbReference>
<feature type="disulfide bond" evidence="15">
    <location>
        <begin position="83"/>
        <end position="163"/>
    </location>
</feature>
<dbReference type="InterPro" id="IPR002016">
    <property type="entry name" value="Haem_peroxidase"/>
</dbReference>
<evidence type="ECO:0000256" key="11">
    <source>
        <dbReference type="ARBA" id="ARBA00023324"/>
    </source>
</evidence>
<dbReference type="SMART" id="SM00856">
    <property type="entry name" value="PMEI"/>
    <property type="match status" value="1"/>
</dbReference>
<feature type="disulfide bond" evidence="15">
    <location>
        <begin position="116"/>
        <end position="121"/>
    </location>
</feature>
<evidence type="ECO:0000256" key="3">
    <source>
        <dbReference type="ARBA" id="ARBA00012313"/>
    </source>
</evidence>
<feature type="domain" description="Plant heme peroxidase family profile" evidence="17">
    <location>
        <begin position="73"/>
        <end position="376"/>
    </location>
</feature>
<keyword evidence="4 16" id="KW-0575">Peroxidase</keyword>
<evidence type="ECO:0000313" key="18">
    <source>
        <dbReference type="EMBL" id="OMO73271.1"/>
    </source>
</evidence>
<keyword evidence="6 13" id="KW-0479">Metal-binding</keyword>
<evidence type="ECO:0000259" key="17">
    <source>
        <dbReference type="PROSITE" id="PS50873"/>
    </source>
</evidence>
<keyword evidence="5 16" id="KW-0349">Heme</keyword>
<feature type="signal peptide" evidence="16">
    <location>
        <begin position="1"/>
        <end position="26"/>
    </location>
</feature>
<evidence type="ECO:0000256" key="14">
    <source>
        <dbReference type="PIRSR" id="PIRSR600823-4"/>
    </source>
</evidence>
<evidence type="ECO:0000256" key="7">
    <source>
        <dbReference type="ARBA" id="ARBA00022837"/>
    </source>
</evidence>
<dbReference type="PROSITE" id="PS00436">
    <property type="entry name" value="PEROXIDASE_2"/>
    <property type="match status" value="1"/>
</dbReference>
<comment type="catalytic activity">
    <reaction evidence="1 16">
        <text>2 a phenolic donor + H2O2 = 2 a phenolic radical donor + 2 H2O</text>
        <dbReference type="Rhea" id="RHEA:56136"/>
        <dbReference type="ChEBI" id="CHEBI:15377"/>
        <dbReference type="ChEBI" id="CHEBI:16240"/>
        <dbReference type="ChEBI" id="CHEBI:139520"/>
        <dbReference type="ChEBI" id="CHEBI:139521"/>
        <dbReference type="EC" id="1.11.1.7"/>
    </reaction>
</comment>
<keyword evidence="7 13" id="KW-0106">Calcium</keyword>
<feature type="binding site" evidence="13">
    <location>
        <position position="118"/>
    </location>
    <ligand>
        <name>Ca(2+)</name>
        <dbReference type="ChEBI" id="CHEBI:29108"/>
        <label>1</label>
    </ligand>
</feature>
<dbReference type="InterPro" id="IPR035513">
    <property type="entry name" value="Invertase/methylesterase_inhib"/>
</dbReference>
<organism evidence="18 19">
    <name type="scientific">Corchorus capsularis</name>
    <name type="common">Jute</name>
    <dbReference type="NCBI Taxonomy" id="210143"/>
    <lineage>
        <taxon>Eukaryota</taxon>
        <taxon>Viridiplantae</taxon>
        <taxon>Streptophyta</taxon>
        <taxon>Embryophyta</taxon>
        <taxon>Tracheophyta</taxon>
        <taxon>Spermatophyta</taxon>
        <taxon>Magnoliopsida</taxon>
        <taxon>eudicotyledons</taxon>
        <taxon>Gunneridae</taxon>
        <taxon>Pentapetalae</taxon>
        <taxon>rosids</taxon>
        <taxon>malvids</taxon>
        <taxon>Malvales</taxon>
        <taxon>Malvaceae</taxon>
        <taxon>Grewioideae</taxon>
        <taxon>Apeibeae</taxon>
        <taxon>Corchorus</taxon>
    </lineage>
</organism>
<evidence type="ECO:0000256" key="15">
    <source>
        <dbReference type="PIRSR" id="PIRSR600823-5"/>
    </source>
</evidence>
<evidence type="ECO:0000256" key="12">
    <source>
        <dbReference type="PIRSR" id="PIRSR600823-1"/>
    </source>
</evidence>
<feature type="binding site" evidence="13">
    <location>
        <position position="136"/>
    </location>
    <ligand>
        <name>Ca(2+)</name>
        <dbReference type="ChEBI" id="CHEBI:29108"/>
        <label>1</label>
    </ligand>
</feature>
<evidence type="ECO:0000256" key="10">
    <source>
        <dbReference type="ARBA" id="ARBA00023180"/>
    </source>
</evidence>
<reference evidence="18 19" key="1">
    <citation type="submission" date="2013-09" db="EMBL/GenBank/DDBJ databases">
        <title>Corchorus capsularis genome sequencing.</title>
        <authorList>
            <person name="Alam M."/>
            <person name="Haque M.S."/>
            <person name="Islam M.S."/>
            <person name="Emdad E.M."/>
            <person name="Islam M.M."/>
            <person name="Ahmed B."/>
            <person name="Halim A."/>
            <person name="Hossen Q.M.M."/>
            <person name="Hossain M.Z."/>
            <person name="Ahmed R."/>
            <person name="Khan M.M."/>
            <person name="Islam R."/>
            <person name="Rashid M.M."/>
            <person name="Khan S.A."/>
            <person name="Rahman M.S."/>
            <person name="Alam M."/>
        </authorList>
    </citation>
    <scope>NUCLEOTIDE SEQUENCE [LARGE SCALE GENOMIC DNA]</scope>
    <source>
        <strain evidence="19">cv. CVL-1</strain>
        <tissue evidence="18">Whole seedling</tissue>
    </source>
</reference>
<dbReference type="PANTHER" id="PTHR31388:SF270">
    <property type="entry name" value="PEROXIDASE 22-RELATED"/>
    <property type="match status" value="1"/>
</dbReference>
<evidence type="ECO:0000256" key="5">
    <source>
        <dbReference type="ARBA" id="ARBA00022617"/>
    </source>
</evidence>
<evidence type="ECO:0000256" key="6">
    <source>
        <dbReference type="ARBA" id="ARBA00022723"/>
    </source>
</evidence>
<feature type="binding site" evidence="13">
    <location>
        <position position="115"/>
    </location>
    <ligand>
        <name>Ca(2+)</name>
        <dbReference type="ChEBI" id="CHEBI:29108"/>
        <label>1</label>
    </ligand>
</feature>
<keyword evidence="15" id="KW-1015">Disulfide bond</keyword>
<comment type="cofactor">
    <cofactor evidence="16">
        <name>heme b</name>
        <dbReference type="ChEBI" id="CHEBI:60344"/>
    </cofactor>
    <text evidence="16">Binds 1 heme b (iron(II)-protoporphyrin IX) group per subunit.</text>
</comment>
<dbReference type="PRINTS" id="PR00458">
    <property type="entry name" value="PEROXIDASE"/>
</dbReference>
<dbReference type="EC" id="1.11.1.7" evidence="3 16"/>
<dbReference type="InterPro" id="IPR010255">
    <property type="entry name" value="Haem_peroxidase_sf"/>
</dbReference>
<evidence type="ECO:0000256" key="16">
    <source>
        <dbReference type="RuleBase" id="RU362060"/>
    </source>
</evidence>
<dbReference type="SUPFAM" id="SSF101148">
    <property type="entry name" value="Plant invertase/pectin methylesterase inhibitor"/>
    <property type="match status" value="1"/>
</dbReference>
<dbReference type="InterPro" id="IPR006501">
    <property type="entry name" value="Pectinesterase_inhib_dom"/>
</dbReference>
<dbReference type="STRING" id="210143.A0A1R3HSX7"/>
<dbReference type="SUPFAM" id="SSF48113">
    <property type="entry name" value="Heme-dependent peroxidases"/>
    <property type="match status" value="1"/>
</dbReference>
<dbReference type="Gene3D" id="1.20.140.40">
    <property type="entry name" value="Invertase/pectin methylesterase inhibitor family protein"/>
    <property type="match status" value="1"/>
</dbReference>
<dbReference type="GO" id="GO:0046872">
    <property type="term" value="F:metal ion binding"/>
    <property type="evidence" value="ECO:0007669"/>
    <property type="project" value="UniProtKB-UniRule"/>
</dbReference>
<dbReference type="GO" id="GO:0004857">
    <property type="term" value="F:enzyme inhibitor activity"/>
    <property type="evidence" value="ECO:0007669"/>
    <property type="project" value="InterPro"/>
</dbReference>
<feature type="chain" id="PRO_5011828525" description="Peroxidase" evidence="16">
    <location>
        <begin position="27"/>
        <end position="376"/>
    </location>
</feature>
<comment type="similarity">
    <text evidence="16">Belongs to the peroxidase family. Classical plant (class III) peroxidase subfamily.</text>
</comment>